<keyword evidence="4" id="KW-1185">Reference proteome</keyword>
<evidence type="ECO:0000313" key="4">
    <source>
        <dbReference type="Proteomes" id="UP000029665"/>
    </source>
</evidence>
<feature type="coiled-coil region" evidence="1">
    <location>
        <begin position="124"/>
        <end position="225"/>
    </location>
</feature>
<keyword evidence="1" id="KW-0175">Coiled coil</keyword>
<feature type="coiled-coil region" evidence="1">
    <location>
        <begin position="250"/>
        <end position="303"/>
    </location>
</feature>
<dbReference type="HOGENOM" id="CLU_035916_0_0_1"/>
<organism evidence="3 4">
    <name type="scientific">Pycnoporus cinnabarinus</name>
    <name type="common">Cinnabar-red polypore</name>
    <name type="synonym">Trametes cinnabarina</name>
    <dbReference type="NCBI Taxonomy" id="5643"/>
    <lineage>
        <taxon>Eukaryota</taxon>
        <taxon>Fungi</taxon>
        <taxon>Dikarya</taxon>
        <taxon>Basidiomycota</taxon>
        <taxon>Agaricomycotina</taxon>
        <taxon>Agaricomycetes</taxon>
        <taxon>Polyporales</taxon>
        <taxon>Polyporaceae</taxon>
        <taxon>Trametes</taxon>
    </lineage>
</organism>
<comment type="caution">
    <text evidence="3">The sequence shown here is derived from an EMBL/GenBank/DDBJ whole genome shotgun (WGS) entry which is preliminary data.</text>
</comment>
<evidence type="ECO:0000313" key="3">
    <source>
        <dbReference type="EMBL" id="CDO74716.1"/>
    </source>
</evidence>
<accession>A0A060SKI6</accession>
<proteinExistence type="predicted"/>
<dbReference type="Proteomes" id="UP000029665">
    <property type="component" value="Unassembled WGS sequence"/>
</dbReference>
<name>A0A060SKI6_PYCCI</name>
<dbReference type="OrthoDB" id="2754287at2759"/>
<gene>
    <name evidence="3" type="ORF">BN946_scf184847.g24</name>
</gene>
<sequence>MHRINVADVIALVSHLGGPSFTTEDIQWAADISSGQRLLEWLAAQVDRDAVTLLHSVAKQTGNNSDGTEDTRMRALASPIGLYKEELELSQRLRPESESKMLDVPATSSDVLSYELPSRLCARVTASEREAEALEVHAKRLKLRLNKTKAAAKELKETISALRTEVRKLENTKQEQEKKLADLSLELDGVVGRCESQALAELQDAKLQENVMTALKNELASLERDRTTLAGVVKRLYTSLDNKYESLPVANELQEDAVNIHARLASIKADSSMASNLVAASYVEELERMARQLERDPQSLELLAQTPPPSSEAEVAPVRSIVPDIKAELNRAGRHDRLALLHAQERGLDYVMSELRDRLLPRLQRCYDRLYSQSTVAAESEAIVSVLIEELEDVNDAVQESKCYGENASDALNASGRPADLLEGAVTDLLKALLRSRTDKASGPTVLLGREDVENELIILAKRVAEAQKDDAKWPTELRGRLAELSKGHAPLLSAAYQNSPMNTSPPFAPPRIEAKTEAETSQKAESLTQAALRLQGESELSSRVRRKLAAFVDKWTAI</sequence>
<dbReference type="EMBL" id="CCBP010000208">
    <property type="protein sequence ID" value="CDO74716.1"/>
    <property type="molecule type" value="Genomic_DNA"/>
</dbReference>
<dbReference type="OMA" id="EEIEWAM"/>
<evidence type="ECO:0000256" key="2">
    <source>
        <dbReference type="SAM" id="MobiDB-lite"/>
    </source>
</evidence>
<reference evidence="3" key="1">
    <citation type="submission" date="2014-01" db="EMBL/GenBank/DDBJ databases">
        <title>The genome of the white-rot fungus Pycnoporus cinnabarinus: a basidiomycete model with a versatile arsenal for lignocellulosic biomass breakdown.</title>
        <authorList>
            <person name="Levasseur A."/>
            <person name="Lomascolo A."/>
            <person name="Ruiz-Duenas F.J."/>
            <person name="Uzan E."/>
            <person name="Piumi F."/>
            <person name="Kues U."/>
            <person name="Ram A.F.J."/>
            <person name="Murat C."/>
            <person name="Haon M."/>
            <person name="Benoit I."/>
            <person name="Arfi Y."/>
            <person name="Chevret D."/>
            <person name="Drula E."/>
            <person name="Kwon M.J."/>
            <person name="Gouret P."/>
            <person name="Lesage-Meessen L."/>
            <person name="Lombard V."/>
            <person name="Mariette J."/>
            <person name="Noirot C."/>
            <person name="Park J."/>
            <person name="Patyshakuliyeva A."/>
            <person name="Wieneger R.A.B."/>
            <person name="Wosten H.A.B."/>
            <person name="Martin F."/>
            <person name="Coutinho P.M."/>
            <person name="de Vries R."/>
            <person name="Martinez A.T."/>
            <person name="Klopp C."/>
            <person name="Pontarotti P."/>
            <person name="Henrissat B."/>
            <person name="Record E."/>
        </authorList>
    </citation>
    <scope>NUCLEOTIDE SEQUENCE [LARGE SCALE GENOMIC DNA]</scope>
    <source>
        <strain evidence="3">BRFM137</strain>
    </source>
</reference>
<evidence type="ECO:0000256" key="1">
    <source>
        <dbReference type="SAM" id="Coils"/>
    </source>
</evidence>
<dbReference type="STRING" id="5643.A0A060SKI6"/>
<dbReference type="AlphaFoldDB" id="A0A060SKI6"/>
<protein>
    <submittedName>
        <fullName evidence="3">Uncharacterized protein</fullName>
    </submittedName>
</protein>
<feature type="region of interest" description="Disordered" evidence="2">
    <location>
        <begin position="498"/>
        <end position="520"/>
    </location>
</feature>